<reference evidence="1 2" key="1">
    <citation type="submission" date="2017-12" db="EMBL/GenBank/DDBJ databases">
        <title>Genome sequence of the mycotoxigenic crop pathogen Fusarium proliferatum, strain ITEM 2341 from Date Palm.</title>
        <authorList>
            <person name="Almiman B.F."/>
            <person name="Shittu T.A."/>
            <person name="Muthumeenakshi S."/>
            <person name="Baroncelli R."/>
            <person name="Sreenivasaprasada S."/>
        </authorList>
    </citation>
    <scope>NUCLEOTIDE SEQUENCE [LARGE SCALE GENOMIC DNA]</scope>
    <source>
        <strain evidence="1 2">ITEM 2341</strain>
    </source>
</reference>
<dbReference type="EMBL" id="PKMI01000020">
    <property type="protein sequence ID" value="RBA15898.1"/>
    <property type="molecule type" value="Genomic_DNA"/>
</dbReference>
<gene>
    <name evidence="1" type="ORF">FPRO05_12119</name>
</gene>
<sequence>MTSLIGSFKRHYFRFWDYVSEEAKKKPVQESPVMIEPEPDLAQTPRTSVAEIARSIPSDQLPTSQAFSPQERLTDISPCDCPIVEQILRLGVERLTLGPSTAEKRARRGRVDDDDMDAQAAANRRRLSDGHSFHLFYNGRRDRHVQ</sequence>
<organism evidence="1 2">
    <name type="scientific">Gibberella intermedia</name>
    <name type="common">Bulb rot disease fungus</name>
    <name type="synonym">Fusarium proliferatum</name>
    <dbReference type="NCBI Taxonomy" id="948311"/>
    <lineage>
        <taxon>Eukaryota</taxon>
        <taxon>Fungi</taxon>
        <taxon>Dikarya</taxon>
        <taxon>Ascomycota</taxon>
        <taxon>Pezizomycotina</taxon>
        <taxon>Sordariomycetes</taxon>
        <taxon>Hypocreomycetidae</taxon>
        <taxon>Hypocreales</taxon>
        <taxon>Nectriaceae</taxon>
        <taxon>Fusarium</taxon>
        <taxon>Fusarium fujikuroi species complex</taxon>
    </lineage>
</organism>
<evidence type="ECO:0000313" key="2">
    <source>
        <dbReference type="Proteomes" id="UP000251714"/>
    </source>
</evidence>
<dbReference type="AlphaFoldDB" id="A0A365N5N6"/>
<protein>
    <submittedName>
        <fullName evidence="1">Uncharacterized protein</fullName>
    </submittedName>
</protein>
<proteinExistence type="predicted"/>
<evidence type="ECO:0000313" key="1">
    <source>
        <dbReference type="EMBL" id="RBA15898.1"/>
    </source>
</evidence>
<dbReference type="Proteomes" id="UP000251714">
    <property type="component" value="Unassembled WGS sequence"/>
</dbReference>
<name>A0A365N5N6_GIBIN</name>
<accession>A0A365N5N6</accession>
<comment type="caution">
    <text evidence="1">The sequence shown here is derived from an EMBL/GenBank/DDBJ whole genome shotgun (WGS) entry which is preliminary data.</text>
</comment>